<name>A0A026WDP9_OOCBI</name>
<accession>A0A026WDP9</accession>
<evidence type="ECO:0000313" key="2">
    <source>
        <dbReference type="Proteomes" id="UP000053097"/>
    </source>
</evidence>
<dbReference type="AlphaFoldDB" id="A0A026WDP9"/>
<dbReference type="Proteomes" id="UP000053097">
    <property type="component" value="Unassembled WGS sequence"/>
</dbReference>
<protein>
    <submittedName>
        <fullName evidence="1">Uncharacterized protein</fullName>
    </submittedName>
</protein>
<dbReference type="EMBL" id="KK107260">
    <property type="protein sequence ID" value="EZA54078.1"/>
    <property type="molecule type" value="Genomic_DNA"/>
</dbReference>
<reference evidence="1 2" key="1">
    <citation type="journal article" date="2014" name="Curr. Biol.">
        <title>The genome of the clonal raider ant Cerapachys biroi.</title>
        <authorList>
            <person name="Oxley P.R."/>
            <person name="Ji L."/>
            <person name="Fetter-Pruneda I."/>
            <person name="McKenzie S.K."/>
            <person name="Li C."/>
            <person name="Hu H."/>
            <person name="Zhang G."/>
            <person name="Kronauer D.J."/>
        </authorList>
    </citation>
    <scope>NUCLEOTIDE SEQUENCE [LARGE SCALE GENOMIC DNA]</scope>
</reference>
<organism evidence="1 2">
    <name type="scientific">Ooceraea biroi</name>
    <name type="common">Clonal raider ant</name>
    <name type="synonym">Cerapachys biroi</name>
    <dbReference type="NCBI Taxonomy" id="2015173"/>
    <lineage>
        <taxon>Eukaryota</taxon>
        <taxon>Metazoa</taxon>
        <taxon>Ecdysozoa</taxon>
        <taxon>Arthropoda</taxon>
        <taxon>Hexapoda</taxon>
        <taxon>Insecta</taxon>
        <taxon>Pterygota</taxon>
        <taxon>Neoptera</taxon>
        <taxon>Endopterygota</taxon>
        <taxon>Hymenoptera</taxon>
        <taxon>Apocrita</taxon>
        <taxon>Aculeata</taxon>
        <taxon>Formicoidea</taxon>
        <taxon>Formicidae</taxon>
        <taxon>Dorylinae</taxon>
        <taxon>Ooceraea</taxon>
    </lineage>
</organism>
<proteinExistence type="predicted"/>
<sequence>MRVSTGSRVRVTVIQLRAFYARRRGKGRLLQEKRSSVTVITGLGIDDKDAGQRRSTLHFALDDQGTSTAETGGLQPPVRLPRCTRSLETEEEVWGR</sequence>
<gene>
    <name evidence="1" type="ORF">X777_05927</name>
</gene>
<evidence type="ECO:0000313" key="1">
    <source>
        <dbReference type="EMBL" id="EZA54078.1"/>
    </source>
</evidence>
<keyword evidence="2" id="KW-1185">Reference proteome</keyword>